<keyword evidence="3" id="KW-1185">Reference proteome</keyword>
<dbReference type="RefSeq" id="WP_231444324.1">
    <property type="nucleotide sequence ID" value="NZ_JAJOMB010000011.1"/>
</dbReference>
<protein>
    <submittedName>
        <fullName evidence="2">Uncharacterized protein</fullName>
    </submittedName>
</protein>
<organism evidence="2 3">
    <name type="scientific">Kineosporia babensis</name>
    <dbReference type="NCBI Taxonomy" id="499548"/>
    <lineage>
        <taxon>Bacteria</taxon>
        <taxon>Bacillati</taxon>
        <taxon>Actinomycetota</taxon>
        <taxon>Actinomycetes</taxon>
        <taxon>Kineosporiales</taxon>
        <taxon>Kineosporiaceae</taxon>
        <taxon>Kineosporia</taxon>
    </lineage>
</organism>
<dbReference type="Proteomes" id="UP001138997">
    <property type="component" value="Unassembled WGS sequence"/>
</dbReference>
<comment type="caution">
    <text evidence="2">The sequence shown here is derived from an EMBL/GenBank/DDBJ whole genome shotgun (WGS) entry which is preliminary data.</text>
</comment>
<feature type="region of interest" description="Disordered" evidence="1">
    <location>
        <begin position="21"/>
        <end position="42"/>
    </location>
</feature>
<evidence type="ECO:0000313" key="3">
    <source>
        <dbReference type="Proteomes" id="UP001138997"/>
    </source>
</evidence>
<proteinExistence type="predicted"/>
<name>A0A9X1NDQ4_9ACTN</name>
<dbReference type="EMBL" id="JAJOMB010000011">
    <property type="protein sequence ID" value="MCD5313277.1"/>
    <property type="molecule type" value="Genomic_DNA"/>
</dbReference>
<evidence type="ECO:0000256" key="1">
    <source>
        <dbReference type="SAM" id="MobiDB-lite"/>
    </source>
</evidence>
<reference evidence="2" key="1">
    <citation type="submission" date="2021-11" db="EMBL/GenBank/DDBJ databases">
        <title>Streptomyces corallinus and Kineosporia corallina sp. nov., two new coral-derived marine actinobacteria.</title>
        <authorList>
            <person name="Buangrab K."/>
            <person name="Sutthacheep M."/>
            <person name="Yeemin T."/>
            <person name="Harunari E."/>
            <person name="Igarashi Y."/>
            <person name="Sripreechasak P."/>
            <person name="Kanchanasin P."/>
            <person name="Tanasupawat S."/>
            <person name="Phongsopitanun W."/>
        </authorList>
    </citation>
    <scope>NUCLEOTIDE SEQUENCE</scope>
    <source>
        <strain evidence="2">JCM 31032</strain>
    </source>
</reference>
<evidence type="ECO:0000313" key="2">
    <source>
        <dbReference type="EMBL" id="MCD5313277.1"/>
    </source>
</evidence>
<sequence>MEEQKDPSPPMEPPRQIHALRNVTKDPIPWPGGPRPEDRKRAQARVRAQAGQHCWVTDPNGSGTPQAGLLLDWRRERDGWWGRVVLCFSNVEGLTVTDTWLPAKQLHQTPP</sequence>
<accession>A0A9X1NDQ4</accession>
<dbReference type="AlphaFoldDB" id="A0A9X1NDQ4"/>
<gene>
    <name evidence="2" type="ORF">LR394_20425</name>
</gene>